<accession>A0A845US75</accession>
<feature type="chain" id="PRO_5032321184" description="DUF2845 domain-containing protein" evidence="1">
    <location>
        <begin position="24"/>
        <end position="110"/>
    </location>
</feature>
<organism evidence="2 3">
    <name type="scientific">Wenzhouxiangella limi</name>
    <dbReference type="NCBI Taxonomy" id="2707351"/>
    <lineage>
        <taxon>Bacteria</taxon>
        <taxon>Pseudomonadati</taxon>
        <taxon>Pseudomonadota</taxon>
        <taxon>Gammaproteobacteria</taxon>
        <taxon>Chromatiales</taxon>
        <taxon>Wenzhouxiangellaceae</taxon>
        <taxon>Wenzhouxiangella</taxon>
    </lineage>
</organism>
<name>A0A845US75_9GAMM</name>
<evidence type="ECO:0000313" key="3">
    <source>
        <dbReference type="Proteomes" id="UP000484885"/>
    </source>
</evidence>
<comment type="caution">
    <text evidence="2">The sequence shown here is derived from an EMBL/GenBank/DDBJ whole genome shotgun (WGS) entry which is preliminary data.</text>
</comment>
<dbReference type="AlphaFoldDB" id="A0A845US75"/>
<feature type="signal peptide" evidence="1">
    <location>
        <begin position="1"/>
        <end position="23"/>
    </location>
</feature>
<keyword evidence="1" id="KW-0732">Signal</keyword>
<protein>
    <recommendedName>
        <fullName evidence="4">DUF2845 domain-containing protein</fullName>
    </recommendedName>
</protein>
<dbReference type="EMBL" id="JAAGSC010000031">
    <property type="protein sequence ID" value="NDY94417.1"/>
    <property type="molecule type" value="Genomic_DNA"/>
</dbReference>
<gene>
    <name evidence="2" type="ORF">G3I74_01565</name>
</gene>
<sequence length="110" mass="12272">MIRRLTVLGLLALALSSAGAALADRQTDGDMLLIEKVMERMNRDLPGNGLSMAEVEQRFGSPTERAPAVGEPPITRWTYDGYSVYFEHDLVIESVLHPEVVMREVSDRQN</sequence>
<evidence type="ECO:0000256" key="1">
    <source>
        <dbReference type="SAM" id="SignalP"/>
    </source>
</evidence>
<proteinExistence type="predicted"/>
<reference evidence="2 3" key="1">
    <citation type="submission" date="2020-02" db="EMBL/GenBank/DDBJ databases">
        <authorList>
            <person name="Zhang X.-Y."/>
        </authorList>
    </citation>
    <scope>NUCLEOTIDE SEQUENCE [LARGE SCALE GENOMIC DNA]</scope>
    <source>
        <strain evidence="2 3">C33</strain>
    </source>
</reference>
<evidence type="ECO:0000313" key="2">
    <source>
        <dbReference type="EMBL" id="NDY94417.1"/>
    </source>
</evidence>
<dbReference type="RefSeq" id="WP_164209535.1">
    <property type="nucleotide sequence ID" value="NZ_JAAGSC010000031.1"/>
</dbReference>
<evidence type="ECO:0008006" key="4">
    <source>
        <dbReference type="Google" id="ProtNLM"/>
    </source>
</evidence>
<keyword evidence="3" id="KW-1185">Reference proteome</keyword>
<dbReference type="Proteomes" id="UP000484885">
    <property type="component" value="Unassembled WGS sequence"/>
</dbReference>